<evidence type="ECO:0000256" key="4">
    <source>
        <dbReference type="ARBA" id="ARBA00022679"/>
    </source>
</evidence>
<dbReference type="CDD" id="cd11642">
    <property type="entry name" value="SUMT"/>
    <property type="match status" value="1"/>
</dbReference>
<dbReference type="PANTHER" id="PTHR45790:SF3">
    <property type="entry name" value="S-ADENOSYL-L-METHIONINE-DEPENDENT UROPORPHYRINOGEN III METHYLTRANSFERASE, CHLOROPLASTIC"/>
    <property type="match status" value="1"/>
</dbReference>
<dbReference type="NCBIfam" id="NF004790">
    <property type="entry name" value="PRK06136.1"/>
    <property type="match status" value="1"/>
</dbReference>
<dbReference type="InterPro" id="IPR050161">
    <property type="entry name" value="Siro_Cobalamin_biosynth"/>
</dbReference>
<evidence type="ECO:0000256" key="6">
    <source>
        <dbReference type="ARBA" id="ARBA00023244"/>
    </source>
</evidence>
<comment type="caution">
    <text evidence="10">The sequence shown here is derived from an EMBL/GenBank/DDBJ whole genome shotgun (WGS) entry which is preliminary data.</text>
</comment>
<feature type="domain" description="Tetrapyrrole methylase" evidence="9">
    <location>
        <begin position="8"/>
        <end position="216"/>
    </location>
</feature>
<comment type="similarity">
    <text evidence="1 8">Belongs to the precorrin methyltransferase family.</text>
</comment>
<comment type="pathway">
    <text evidence="7">Porphyrin-containing compound metabolism; siroheme biosynthesis; precorrin-2 from uroporphyrinogen III: step 1/1.</text>
</comment>
<dbReference type="Gene3D" id="3.30.950.10">
    <property type="entry name" value="Methyltransferase, Cobalt-precorrin-4 Transmethylase, Domain 2"/>
    <property type="match status" value="1"/>
</dbReference>
<evidence type="ECO:0000256" key="8">
    <source>
        <dbReference type="RuleBase" id="RU003960"/>
    </source>
</evidence>
<evidence type="ECO:0000259" key="9">
    <source>
        <dbReference type="Pfam" id="PF00590"/>
    </source>
</evidence>
<dbReference type="InterPro" id="IPR014776">
    <property type="entry name" value="4pyrrole_Mease_sub2"/>
</dbReference>
<dbReference type="Gene3D" id="3.40.1010.10">
    <property type="entry name" value="Cobalt-precorrin-4 Transmethylase, Domain 1"/>
    <property type="match status" value="1"/>
</dbReference>
<reference evidence="10" key="1">
    <citation type="submission" date="2021-06" db="EMBL/GenBank/DDBJ databases">
        <title>44 bacteria genomes isolated from Dapeng, Shenzhen.</title>
        <authorList>
            <person name="Zheng W."/>
            <person name="Yu S."/>
            <person name="Huang Y."/>
        </authorList>
    </citation>
    <scope>NUCLEOTIDE SEQUENCE</scope>
    <source>
        <strain evidence="10">DP5N28-2</strain>
    </source>
</reference>
<proteinExistence type="inferred from homology"/>
<dbReference type="GO" id="GO:0032259">
    <property type="term" value="P:methylation"/>
    <property type="evidence" value="ECO:0007669"/>
    <property type="project" value="UniProtKB-KW"/>
</dbReference>
<evidence type="ECO:0000256" key="7">
    <source>
        <dbReference type="ARBA" id="ARBA00025705"/>
    </source>
</evidence>
<dbReference type="InterPro" id="IPR003043">
    <property type="entry name" value="Uropor_MeTrfase_CS"/>
</dbReference>
<dbReference type="SUPFAM" id="SSF53790">
    <property type="entry name" value="Tetrapyrrole methylase"/>
    <property type="match status" value="1"/>
</dbReference>
<dbReference type="FunFam" id="3.40.1010.10:FF:000001">
    <property type="entry name" value="Siroheme synthase"/>
    <property type="match status" value="1"/>
</dbReference>
<keyword evidence="3 8" id="KW-0489">Methyltransferase</keyword>
<evidence type="ECO:0000256" key="2">
    <source>
        <dbReference type="ARBA" id="ARBA00012162"/>
    </source>
</evidence>
<keyword evidence="11" id="KW-1185">Reference proteome</keyword>
<dbReference type="InterPro" id="IPR000878">
    <property type="entry name" value="4pyrrol_Mease"/>
</dbReference>
<evidence type="ECO:0000313" key="10">
    <source>
        <dbReference type="EMBL" id="MBY5958934.1"/>
    </source>
</evidence>
<name>A0A953LDJ1_9BACT</name>
<dbReference type="EC" id="2.1.1.107" evidence="2"/>
<evidence type="ECO:0000256" key="5">
    <source>
        <dbReference type="ARBA" id="ARBA00022691"/>
    </source>
</evidence>
<dbReference type="NCBIfam" id="TIGR01469">
    <property type="entry name" value="cobA_cysG_Cterm"/>
    <property type="match status" value="1"/>
</dbReference>
<accession>A0A953LDJ1</accession>
<dbReference type="GO" id="GO:0004851">
    <property type="term" value="F:uroporphyrin-III C-methyltransferase activity"/>
    <property type="evidence" value="ECO:0007669"/>
    <property type="project" value="UniProtKB-EC"/>
</dbReference>
<dbReference type="GO" id="GO:0019354">
    <property type="term" value="P:siroheme biosynthetic process"/>
    <property type="evidence" value="ECO:0007669"/>
    <property type="project" value="InterPro"/>
</dbReference>
<dbReference type="AlphaFoldDB" id="A0A953LDJ1"/>
<keyword evidence="5" id="KW-0949">S-adenosyl-L-methionine</keyword>
<evidence type="ECO:0000313" key="11">
    <source>
        <dbReference type="Proteomes" id="UP000753961"/>
    </source>
</evidence>
<dbReference type="InterPro" id="IPR035996">
    <property type="entry name" value="4pyrrol_Methylase_sf"/>
</dbReference>
<protein>
    <recommendedName>
        <fullName evidence="2">uroporphyrinogen-III C-methyltransferase</fullName>
        <ecNumber evidence="2">2.1.1.107</ecNumber>
    </recommendedName>
</protein>
<keyword evidence="4 8" id="KW-0808">Transferase</keyword>
<dbReference type="Proteomes" id="UP000753961">
    <property type="component" value="Unassembled WGS sequence"/>
</dbReference>
<dbReference type="PANTHER" id="PTHR45790">
    <property type="entry name" value="SIROHEME SYNTHASE-RELATED"/>
    <property type="match status" value="1"/>
</dbReference>
<dbReference type="InterPro" id="IPR006366">
    <property type="entry name" value="CobA/CysG_C"/>
</dbReference>
<keyword evidence="6" id="KW-0627">Porphyrin biosynthesis</keyword>
<gene>
    <name evidence="10" type="primary">cobA</name>
    <name evidence="10" type="ORF">KUV50_12355</name>
</gene>
<evidence type="ECO:0000256" key="3">
    <source>
        <dbReference type="ARBA" id="ARBA00022603"/>
    </source>
</evidence>
<dbReference type="PROSITE" id="PS00840">
    <property type="entry name" value="SUMT_2"/>
    <property type="match status" value="1"/>
</dbReference>
<sequence length="261" mass="28401">MKTHNTPKLTLVGGGPGDPKLITVKAIEALQSADVVLFDALVNNELLAYAPHAQKVFVGKRRGWSRYTQDEINRLIVKLAHKCGSVVRLKGGDPMVFGRAQTEIDYAEKHGLIVEVIPGISSYSGIAAYNKVPITERGISSGFWVLTATNARGEITKDIDYAAQSSSNVLILMGTRKLDQIVARFRAHHGSEYPVALVQNGTLPTEKTVVGQLSNIERLVAQQGIQNPAVIIIGEAARHVRPGYFHAYDESVVSFTSKKIS</sequence>
<dbReference type="InterPro" id="IPR014777">
    <property type="entry name" value="4pyrrole_Mease_sub1"/>
</dbReference>
<dbReference type="RefSeq" id="WP_222580474.1">
    <property type="nucleotide sequence ID" value="NZ_JAHVHU010000011.1"/>
</dbReference>
<evidence type="ECO:0000256" key="1">
    <source>
        <dbReference type="ARBA" id="ARBA00005879"/>
    </source>
</evidence>
<organism evidence="10 11">
    <name type="scientific">Membranihabitans marinus</name>
    <dbReference type="NCBI Taxonomy" id="1227546"/>
    <lineage>
        <taxon>Bacteria</taxon>
        <taxon>Pseudomonadati</taxon>
        <taxon>Bacteroidota</taxon>
        <taxon>Saprospiria</taxon>
        <taxon>Saprospirales</taxon>
        <taxon>Saprospiraceae</taxon>
        <taxon>Membranihabitans</taxon>
    </lineage>
</organism>
<dbReference type="EMBL" id="JAHVHU010000011">
    <property type="protein sequence ID" value="MBY5958934.1"/>
    <property type="molecule type" value="Genomic_DNA"/>
</dbReference>
<dbReference type="Pfam" id="PF00590">
    <property type="entry name" value="TP_methylase"/>
    <property type="match status" value="1"/>
</dbReference>